<evidence type="ECO:0000313" key="43">
    <source>
        <dbReference type="Proteomes" id="UP000185362"/>
    </source>
</evidence>
<evidence type="ECO:0000313" key="41">
    <source>
        <dbReference type="Proteomes" id="UP000033003"/>
    </source>
</evidence>
<dbReference type="EMBL" id="KJ019117">
    <property type="protein sequence ID" value="AIX35615.1"/>
    <property type="molecule type" value="Genomic_DNA"/>
</dbReference>
<dbReference type="Proteomes" id="UP000185384">
    <property type="component" value="Segment"/>
</dbReference>
<dbReference type="EMBL" id="KJ019164">
    <property type="protein sequence ID" value="AIX46769.1"/>
    <property type="molecule type" value="Genomic_DNA"/>
</dbReference>
<dbReference type="EMBL" id="KJ019036">
    <property type="protein sequence ID" value="AIX16377.1"/>
    <property type="molecule type" value="Genomic_DNA"/>
</dbReference>
<evidence type="ECO:0000313" key="16">
    <source>
        <dbReference type="EMBL" id="AIX24849.1"/>
    </source>
</evidence>
<feature type="region of interest" description="Disordered" evidence="1">
    <location>
        <begin position="578"/>
        <end position="646"/>
    </location>
</feature>
<dbReference type="Proteomes" id="UP000185383">
    <property type="component" value="Segment"/>
</dbReference>
<dbReference type="EMBL" id="KJ019079">
    <property type="protein sequence ID" value="AIX26149.1"/>
    <property type="molecule type" value="Genomic_DNA"/>
</dbReference>
<dbReference type="EMBL" id="KJ019028">
    <property type="protein sequence ID" value="AIX14682.1"/>
    <property type="molecule type" value="Genomic_DNA"/>
</dbReference>
<dbReference type="Proteomes" id="UP000185351">
    <property type="component" value="Segment"/>
</dbReference>
<evidence type="ECO:0000313" key="12">
    <source>
        <dbReference type="EMBL" id="AIX19526.1"/>
    </source>
</evidence>
<evidence type="ECO:0000313" key="9">
    <source>
        <dbReference type="EMBL" id="AIX18656.1"/>
    </source>
</evidence>
<evidence type="ECO:0000313" key="44">
    <source>
        <dbReference type="Proteomes" id="UP000185365"/>
    </source>
</evidence>
<evidence type="ECO:0000313" key="15">
    <source>
        <dbReference type="EMBL" id="AIX24630.1"/>
    </source>
</evidence>
<dbReference type="GeneID" id="24171481"/>
<evidence type="ECO:0000313" key="31">
    <source>
        <dbReference type="EMBL" id="AIX37416.1"/>
    </source>
</evidence>
<dbReference type="Proteomes" id="UP000185356">
    <property type="component" value="Segment"/>
</dbReference>
<dbReference type="Proteomes" id="UP000185365">
    <property type="component" value="Segment"/>
</dbReference>
<dbReference type="Proteomes" id="UP000185352">
    <property type="component" value="Segment"/>
</dbReference>
<evidence type="ECO:0000313" key="21">
    <source>
        <dbReference type="EMBL" id="AIX26367.1"/>
    </source>
</evidence>
<evidence type="ECO:0000313" key="29">
    <source>
        <dbReference type="EMBL" id="AIX36489.1"/>
    </source>
</evidence>
<dbReference type="Proteomes" id="UP000185385">
    <property type="component" value="Segment"/>
</dbReference>
<dbReference type="EMBL" id="KJ019112">
    <property type="protein sequence ID" value="AIX34549.1"/>
    <property type="molecule type" value="Genomic_DNA"/>
</dbReference>
<evidence type="ECO:0000313" key="6">
    <source>
        <dbReference type="EMBL" id="AIX15975.1"/>
    </source>
</evidence>
<organism evidence="39 43">
    <name type="scientific">Synechococcus phage ACG-2014d</name>
    <dbReference type="NCBI Taxonomy" id="1493509"/>
    <lineage>
        <taxon>Viruses</taxon>
        <taxon>Duplodnaviria</taxon>
        <taxon>Heunggongvirae</taxon>
        <taxon>Uroviricota</taxon>
        <taxon>Caudoviricetes</taxon>
        <taxon>Pantevenvirales</taxon>
        <taxon>Kyanoviridae</taxon>
        <taxon>Lowelvirus</taxon>
        <taxon>Lowelvirus tuscon4d</taxon>
    </lineage>
</organism>
<evidence type="ECO:0000313" key="11">
    <source>
        <dbReference type="EMBL" id="AIX19093.1"/>
    </source>
</evidence>
<evidence type="ECO:0000313" key="13">
    <source>
        <dbReference type="EMBL" id="AIX21175.1"/>
    </source>
</evidence>
<dbReference type="Proteomes" id="UP000185363">
    <property type="component" value="Segment"/>
</dbReference>
<dbReference type="OrthoDB" id="668at10239"/>
<evidence type="ECO:0000313" key="17">
    <source>
        <dbReference type="EMBL" id="AIX25066.1"/>
    </source>
</evidence>
<dbReference type="EMBL" id="KJ019124">
    <property type="protein sequence ID" value="AIX37198.1"/>
    <property type="molecule type" value="Genomic_DNA"/>
</dbReference>
<evidence type="ECO:0000313" key="30">
    <source>
        <dbReference type="EMBL" id="AIX37198.1"/>
    </source>
</evidence>
<evidence type="ECO:0000313" key="23">
    <source>
        <dbReference type="EMBL" id="AIX34549.1"/>
    </source>
</evidence>
<evidence type="ECO:0000313" key="8">
    <source>
        <dbReference type="EMBL" id="AIX16377.1"/>
    </source>
</evidence>
<sequence>MIPTNLTAMDFNSIKASIKDYLRTRPEFTDFDFEGATLSYLIDVLAYNTYYGAFNANMAVNESFLSSATVRDNVVSIAKLLNYTPRSSRAAKACIGFQAQSEQLNGVWPQYVTLKRGVVANGGDYNFVSLVDVVQPTDNTGLATFNNVLVREGTLLTYQYTVSSFKKQNYVIPSDKIDDTTITVTVKPNAQSTQEDVYVRGLDVTTITATSRVYFLTETEDGRYDLTFGDNVIGRKLEDGEVINISYLKTHEAEANDISVFDYIGEIEDQYGRAITDITGIVEVQERSQMGDAPESVESIKYTAPRDYTTQLRAVTAQDYGIIAKKVYPNADSVIAFGGDELSPPVYGKVYVTIKTKTGNLLNNATKLTIAKDLKQYSMASIEPVIIDAEFLYVPTSLFVFYDPTKTSKSISELQGLVLGAVEQFASQEDINNFGSTFSLSKYQKAIGLADTSVDSASVQTTLLKYLRVNPGTVDTYCTDFGSPLYDSNPSNTGGGTGGGDGGGGGGGGCKKEPVIASGQFITTDRPDVIQYFEDDGFGNLRTYYNSGSSKVYTNDEAGTVDYSTGKICFGPVSLIQPSGDTGNIITTDPGLDDGGGDGGTSTPGVPPGDTDTGDGGGGGDGGGTDTDPGTGPGGGDPGGGTPGILPVQIIPSNVSNIKPATSGTVISLPIPSITVVPVGTQPPSTIPLNNLTPEQYAVVPAVITPIDIANVGGLNNISCF</sequence>
<dbReference type="EMBL" id="KJ019050">
    <property type="protein sequence ID" value="AIX19526.1"/>
    <property type="molecule type" value="Genomic_DNA"/>
</dbReference>
<dbReference type="EMBL" id="KJ019162">
    <property type="protein sequence ID" value="AIX46344.1"/>
    <property type="molecule type" value="Genomic_DNA"/>
</dbReference>
<dbReference type="Proteomes" id="UP000185369">
    <property type="component" value="Segment"/>
</dbReference>
<dbReference type="InterPro" id="IPR049026">
    <property type="entry name" value="Gp6-like_N"/>
</dbReference>
<dbReference type="Proteomes" id="UP000185359">
    <property type="component" value="Segment"/>
</dbReference>
<evidence type="ECO:0000313" key="34">
    <source>
        <dbReference type="EMBL" id="AIX38721.1"/>
    </source>
</evidence>
<dbReference type="Proteomes" id="UP000185355">
    <property type="component" value="Segment"/>
</dbReference>
<dbReference type="EMBL" id="KJ019165">
    <property type="protein sequence ID" value="AIX46986.1"/>
    <property type="molecule type" value="Genomic_DNA"/>
</dbReference>
<dbReference type="Proteomes" id="UP000185348">
    <property type="component" value="Segment"/>
</dbReference>
<dbReference type="Proteomes" id="UP000185373">
    <property type="component" value="Segment"/>
</dbReference>
<evidence type="ECO:0000313" key="36">
    <source>
        <dbReference type="EMBL" id="AIX40651.1"/>
    </source>
</evidence>
<evidence type="ECO:0000313" key="37">
    <source>
        <dbReference type="EMBL" id="AIX45907.1"/>
    </source>
</evidence>
<dbReference type="EMBL" id="KJ019119">
    <property type="protein sequence ID" value="AIX36054.1"/>
    <property type="molecule type" value="Genomic_DNA"/>
</dbReference>
<dbReference type="EMBL" id="KJ019077">
    <property type="protein sequence ID" value="AIX25714.1"/>
    <property type="molecule type" value="Genomic_DNA"/>
</dbReference>
<evidence type="ECO:0000313" key="7">
    <source>
        <dbReference type="EMBL" id="AIX16192.1"/>
    </source>
</evidence>
<evidence type="ECO:0000313" key="28">
    <source>
        <dbReference type="EMBL" id="AIX36272.1"/>
    </source>
</evidence>
<reference evidence="41 42" key="1">
    <citation type="submission" date="2013-12" db="EMBL/GenBank/DDBJ databases">
        <title>Ecological redundancy of diverse viral populations within a natural community.</title>
        <authorList>
            <person name="Gregory A.C."/>
            <person name="LaButti K."/>
            <person name="Copeland A."/>
            <person name="Woyke T."/>
            <person name="Sullivan M.B."/>
        </authorList>
    </citation>
    <scope>NUCLEOTIDE SEQUENCE [LARGE SCALE GENOMIC DNA]</scope>
    <source>
        <strain evidence="35">Syn7803C102</strain>
        <strain evidence="36">Syn7803C109</strain>
        <strain evidence="37">Syn7803C35</strain>
        <strain evidence="38">Syn7803C37</strain>
        <strain evidence="39">Syn7803C39</strain>
        <strain evidence="40">Syn7803C40</strain>
        <strain evidence="3">Syn7803C45</strain>
        <strain evidence="4">Syn7803C48</strain>
        <strain evidence="5">Syn7803C49</strain>
        <strain evidence="6">Syn7803C54</strain>
        <strain evidence="7">Syn7803C55</strain>
        <strain evidence="8">Syn7803C57</strain>
        <strain evidence="9">Syn7803C72</strain>
        <strain evidence="10">Syn7803C73</strain>
        <strain evidence="11">Syn7803C75</strain>
        <strain evidence="12">Syn7803C77</strain>
        <strain evidence="13">Syn7803C89</strain>
        <strain evidence="14">Syn7803US104</strain>
        <strain evidence="15">Syn7803US108</strain>
        <strain evidence="16">Syn7803US109</strain>
        <strain evidence="17">Syn7803US110</strain>
        <strain evidence="18">Syn7803US111</strain>
        <strain evidence="19">Syn7803US113</strain>
        <strain evidence="20">Syn7803US115</strain>
        <strain evidence="21">Syn7803US116</strain>
        <strain evidence="22">Syn7803US122</strain>
        <strain evidence="23">Syn7803US59</strain>
        <strain evidence="24">Syn7803US61</strain>
        <strain evidence="25">Syn7803US63</strain>
        <strain evidence="26">Syn7803US64</strain>
        <strain evidence="27">Syn7803US65</strain>
        <strain evidence="28">Syn7803US71</strain>
        <strain evidence="29">Syn7803US78</strain>
        <strain evidence="30">Syn7803US80</strain>
        <strain evidence="31">Syn7803US82</strain>
        <strain evidence="32">Syn7803US85</strain>
        <strain evidence="33">Syn7803US94</strain>
        <strain evidence="34">Syn7803US95</strain>
    </source>
</reference>
<gene>
    <name evidence="35" type="ORF">Syn7803C102_70</name>
    <name evidence="36" type="ORF">Syn7803C109_70</name>
    <name evidence="37" type="ORF">Syn7803C35_70</name>
    <name evidence="38" type="ORF">Syn7803C37_71</name>
    <name evidence="39" type="ORF">Syn7803C39_70</name>
    <name evidence="40" type="ORF">Syn7803C40_70</name>
    <name evidence="3" type="ORF">Syn7803C45_71</name>
    <name evidence="4" type="ORF">Syn7803C48_70</name>
    <name evidence="5" type="ORF">Syn7803C49_70</name>
    <name evidence="6" type="ORF">Syn7803C54_70</name>
    <name evidence="7" type="ORF">Syn7803C55_67</name>
    <name evidence="8" type="ORF">Syn7803C57_70</name>
    <name evidence="9" type="ORF">Syn7803C72_70</name>
    <name evidence="10" type="ORF">Syn7803C73_70</name>
    <name evidence="11" type="ORF">Syn7803C75_71</name>
    <name evidence="12" type="ORF">Syn7803C77_69</name>
    <name evidence="13" type="ORF">Syn7803C89_70</name>
    <name evidence="14" type="ORF">Syn7803US104_70</name>
    <name evidence="15" type="ORF">Syn7803US108_70</name>
    <name evidence="16" type="ORF">Syn7803US109_71</name>
    <name evidence="17" type="ORF">Syn7803US110_70</name>
    <name evidence="18" type="ORF">Syn7803US111_70</name>
    <name evidence="19" type="ORF">Syn7803US113_70</name>
    <name evidence="20" type="ORF">Syn7803US115_69</name>
    <name evidence="21" type="ORF">Syn7803US116_70</name>
    <name evidence="22" type="ORF">Syn7803US122_70</name>
    <name evidence="23" type="ORF">Syn7803US59_70</name>
    <name evidence="24" type="ORF">Syn7803US61_69</name>
    <name evidence="25" type="ORF">Syn7803US63_69</name>
    <name evidence="26" type="ORF">Syn7803US64_70</name>
    <name evidence="27" type="ORF">Syn7803US65_72</name>
    <name evidence="28" type="ORF">Syn7803US71_70</name>
    <name evidence="29" type="ORF">Syn7803US78_70</name>
    <name evidence="30" type="ORF">Syn7803US80_72</name>
    <name evidence="31" type="ORF">Syn7803US82_70</name>
    <name evidence="32" type="ORF">Syn7803US85_70</name>
    <name evidence="33" type="ORF">Syn7803US94_70</name>
    <name evidence="34" type="ORF">Syn7803US95_71</name>
</gene>
<proteinExistence type="predicted"/>
<dbReference type="Proteomes" id="UP000185343">
    <property type="component" value="Segment"/>
</dbReference>
<evidence type="ECO:0000313" key="5">
    <source>
        <dbReference type="EMBL" id="AIX15546.1"/>
    </source>
</evidence>
<evidence type="ECO:0000313" key="32">
    <source>
        <dbReference type="EMBL" id="AIX37852.1"/>
    </source>
</evidence>
<evidence type="ECO:0000313" key="35">
    <source>
        <dbReference type="EMBL" id="AIX39796.1"/>
    </source>
</evidence>
<evidence type="ECO:0000313" key="10">
    <source>
        <dbReference type="EMBL" id="AIX18874.1"/>
    </source>
</evidence>
<dbReference type="Proteomes" id="UP000185386">
    <property type="component" value="Segment"/>
</dbReference>
<dbReference type="Proteomes" id="UP000033003">
    <property type="component" value="Segment"/>
</dbReference>
<dbReference type="EMBL" id="KJ019072">
    <property type="protein sequence ID" value="AIX24630.1"/>
    <property type="molecule type" value="Genomic_DNA"/>
</dbReference>
<dbReference type="EMBL" id="KJ019080">
    <property type="protein sequence ID" value="AIX26367.1"/>
    <property type="molecule type" value="Genomic_DNA"/>
</dbReference>
<dbReference type="EMBL" id="KJ019131">
    <property type="protein sequence ID" value="AIX38721.1"/>
    <property type="molecule type" value="Genomic_DNA"/>
</dbReference>
<dbReference type="Gene3D" id="3.30.300.200">
    <property type="match status" value="1"/>
</dbReference>
<dbReference type="Proteomes" id="UP000185349">
    <property type="component" value="Segment"/>
</dbReference>
<evidence type="ECO:0000313" key="14">
    <source>
        <dbReference type="EMBL" id="AIX24195.1"/>
    </source>
</evidence>
<evidence type="ECO:0000313" key="42">
    <source>
        <dbReference type="Proteomes" id="UP000185343"/>
    </source>
</evidence>
<protein>
    <submittedName>
        <fullName evidence="39">Baseplate wedge protein</fullName>
    </submittedName>
</protein>
<keyword evidence="44" id="KW-1185">Reference proteome</keyword>
<dbReference type="Proteomes" id="UP000185358">
    <property type="component" value="Segment"/>
</dbReference>
<dbReference type="EMBL" id="KJ019140">
    <property type="protein sequence ID" value="AIX40651.1"/>
    <property type="molecule type" value="Genomic_DNA"/>
</dbReference>
<evidence type="ECO:0000313" key="25">
    <source>
        <dbReference type="EMBL" id="AIX35615.1"/>
    </source>
</evidence>
<dbReference type="Proteomes" id="UP000185377">
    <property type="component" value="Segment"/>
</dbReference>
<dbReference type="Proteomes" id="UP000185381">
    <property type="component" value="Genome"/>
</dbReference>
<dbReference type="EMBL" id="KJ019070">
    <property type="protein sequence ID" value="AIX24195.1"/>
    <property type="molecule type" value="Genomic_DNA"/>
</dbReference>
<evidence type="ECO:0000313" key="39">
    <source>
        <dbReference type="EMBL" id="AIX46769.1"/>
    </source>
</evidence>
<evidence type="ECO:0000313" key="38">
    <source>
        <dbReference type="EMBL" id="AIX46344.1"/>
    </source>
</evidence>
<evidence type="ECO:0000313" key="4">
    <source>
        <dbReference type="EMBL" id="AIX15328.1"/>
    </source>
</evidence>
<dbReference type="EMBL" id="KJ019160">
    <property type="protein sequence ID" value="AIX45907.1"/>
    <property type="molecule type" value="Genomic_DNA"/>
</dbReference>
<accession>A0A0E3G791</accession>
<feature type="domain" description="Baseplate wedge protein gp6-like N-terminal helical" evidence="2">
    <location>
        <begin position="11"/>
        <end position="79"/>
    </location>
</feature>
<dbReference type="Proteomes" id="UP000185370">
    <property type="component" value="Segment"/>
</dbReference>
<dbReference type="Proteomes" id="UP000185361">
    <property type="component" value="Segment"/>
</dbReference>
<feature type="compositionally biased region" description="Gly residues" evidence="1">
    <location>
        <begin position="614"/>
        <end position="643"/>
    </location>
</feature>
<dbReference type="EMBL" id="KJ019121">
    <property type="protein sequence ID" value="AIX36489.1"/>
    <property type="molecule type" value="Genomic_DNA"/>
</dbReference>
<dbReference type="EMBL" id="KJ019032">
    <property type="protein sequence ID" value="AIX15546.1"/>
    <property type="molecule type" value="Genomic_DNA"/>
</dbReference>
<dbReference type="EMBL" id="KJ019046">
    <property type="protein sequence ID" value="AIX18656.1"/>
    <property type="molecule type" value="Genomic_DNA"/>
</dbReference>
<dbReference type="Proteomes" id="UP000185375">
    <property type="component" value="Segment"/>
</dbReference>
<evidence type="ECO:0000313" key="3">
    <source>
        <dbReference type="EMBL" id="AIX14682.1"/>
    </source>
</evidence>
<dbReference type="RefSeq" id="YP_009133413.1">
    <property type="nucleotide sequence ID" value="NC_026923.1"/>
</dbReference>
<dbReference type="Proteomes" id="UP000185345">
    <property type="component" value="Segment"/>
</dbReference>
<dbReference type="Proteomes" id="UP000185353">
    <property type="component" value="Segment"/>
</dbReference>
<feature type="region of interest" description="Disordered" evidence="1">
    <location>
        <begin position="489"/>
        <end position="510"/>
    </location>
</feature>
<dbReference type="Proteomes" id="UP000185366">
    <property type="component" value="Segment"/>
</dbReference>
<dbReference type="Proteomes" id="UP000185379">
    <property type="component" value="Segment"/>
</dbReference>
<evidence type="ECO:0000256" key="1">
    <source>
        <dbReference type="SAM" id="MobiDB-lite"/>
    </source>
</evidence>
<evidence type="ECO:0000313" key="40">
    <source>
        <dbReference type="EMBL" id="AIX46986.1"/>
    </source>
</evidence>
<dbReference type="EMBL" id="KJ019083">
    <property type="protein sequence ID" value="AIX27003.1"/>
    <property type="molecule type" value="Genomic_DNA"/>
</dbReference>
<dbReference type="EMBL" id="KJ019073">
    <property type="protein sequence ID" value="AIX24849.1"/>
    <property type="molecule type" value="Genomic_DNA"/>
</dbReference>
<dbReference type="Proteomes" id="UP000185378">
    <property type="component" value="Segment"/>
</dbReference>
<evidence type="ECO:0000313" key="20">
    <source>
        <dbReference type="EMBL" id="AIX26149.1"/>
    </source>
</evidence>
<dbReference type="EMBL" id="KJ019127">
    <property type="protein sequence ID" value="AIX37852.1"/>
    <property type="molecule type" value="Genomic_DNA"/>
</dbReference>
<evidence type="ECO:0000259" key="2">
    <source>
        <dbReference type="Pfam" id="PF21379"/>
    </source>
</evidence>
<dbReference type="Proteomes" id="UP000185360">
    <property type="component" value="Genome"/>
</dbReference>
<dbReference type="EMBL" id="KJ019125">
    <property type="protein sequence ID" value="AIX37416.1"/>
    <property type="molecule type" value="Genomic_DNA"/>
</dbReference>
<dbReference type="EMBL" id="KJ019048">
    <property type="protein sequence ID" value="AIX19093.1"/>
    <property type="molecule type" value="Genomic_DNA"/>
</dbReference>
<dbReference type="EMBL" id="KJ019136">
    <property type="protein sequence ID" value="AIX39796.1"/>
    <property type="molecule type" value="Genomic_DNA"/>
</dbReference>
<dbReference type="EMBL" id="KJ019120">
    <property type="protein sequence ID" value="AIX36272.1"/>
    <property type="molecule type" value="Genomic_DNA"/>
</dbReference>
<feature type="compositionally biased region" description="Gly residues" evidence="1">
    <location>
        <begin position="493"/>
        <end position="509"/>
    </location>
</feature>
<evidence type="ECO:0000313" key="26">
    <source>
        <dbReference type="EMBL" id="AIX35833.1"/>
    </source>
</evidence>
<name>A0A0E3G791_9CAUD</name>
<evidence type="ECO:0000313" key="18">
    <source>
        <dbReference type="EMBL" id="AIX25285.1"/>
    </source>
</evidence>
<dbReference type="Proteomes" id="UP000185367">
    <property type="component" value="Segment"/>
</dbReference>
<dbReference type="EMBL" id="KJ019035">
    <property type="protein sequence ID" value="AIX16192.1"/>
    <property type="molecule type" value="Genomic_DNA"/>
</dbReference>
<dbReference type="Proteomes" id="UP000185368">
    <property type="component" value="Segment"/>
</dbReference>
<dbReference type="EMBL" id="KJ019118">
    <property type="protein sequence ID" value="AIX35833.1"/>
    <property type="molecule type" value="Genomic_DNA"/>
</dbReference>
<dbReference type="EMBL" id="KJ019057">
    <property type="protein sequence ID" value="AIX21175.1"/>
    <property type="molecule type" value="Genomic_DNA"/>
</dbReference>
<evidence type="ECO:0000313" key="27">
    <source>
        <dbReference type="EMBL" id="AIX36054.1"/>
    </source>
</evidence>
<dbReference type="Proteomes" id="UP000185371">
    <property type="component" value="Segment"/>
</dbReference>
<dbReference type="EMBL" id="KJ019047">
    <property type="protein sequence ID" value="AIX18874.1"/>
    <property type="molecule type" value="Genomic_DNA"/>
</dbReference>
<evidence type="ECO:0000313" key="24">
    <source>
        <dbReference type="EMBL" id="AIX35193.1"/>
    </source>
</evidence>
<dbReference type="Proteomes" id="UP000185382">
    <property type="component" value="Segment"/>
</dbReference>
<dbReference type="Pfam" id="PF21379">
    <property type="entry name" value="Gp6-like_1st"/>
    <property type="match status" value="1"/>
</dbReference>
<dbReference type="EMBL" id="KJ019130">
    <property type="protein sequence ID" value="AIX38502.1"/>
    <property type="molecule type" value="Genomic_DNA"/>
</dbReference>
<dbReference type="KEGG" id="vg:24171481"/>
<evidence type="ECO:0000313" key="19">
    <source>
        <dbReference type="EMBL" id="AIX25714.1"/>
    </source>
</evidence>
<dbReference type="EMBL" id="KJ019115">
    <property type="protein sequence ID" value="AIX35193.1"/>
    <property type="molecule type" value="Genomic_DNA"/>
</dbReference>
<evidence type="ECO:0000313" key="22">
    <source>
        <dbReference type="EMBL" id="AIX27003.1"/>
    </source>
</evidence>
<dbReference type="Proteomes" id="UP000185354">
    <property type="component" value="Segment"/>
</dbReference>
<dbReference type="EMBL" id="KJ019075">
    <property type="protein sequence ID" value="AIX25285.1"/>
    <property type="molecule type" value="Genomic_DNA"/>
</dbReference>
<dbReference type="EMBL" id="KJ019031">
    <property type="protein sequence ID" value="AIX15328.1"/>
    <property type="molecule type" value="Genomic_DNA"/>
</dbReference>
<dbReference type="Proteomes" id="UP000185376">
    <property type="component" value="Segment"/>
</dbReference>
<dbReference type="Proteomes" id="UP000185362">
    <property type="component" value="Segment"/>
</dbReference>
<dbReference type="Proteomes" id="UP000185372">
    <property type="component" value="Genome"/>
</dbReference>
<dbReference type="EMBL" id="KJ019034">
    <property type="protein sequence ID" value="AIX15975.1"/>
    <property type="molecule type" value="Genomic_DNA"/>
</dbReference>
<evidence type="ECO:0000313" key="33">
    <source>
        <dbReference type="EMBL" id="AIX38502.1"/>
    </source>
</evidence>
<dbReference type="Proteomes" id="UP000185347">
    <property type="component" value="Segment"/>
</dbReference>
<dbReference type="EMBL" id="KJ019074">
    <property type="protein sequence ID" value="AIX25066.1"/>
    <property type="molecule type" value="Genomic_DNA"/>
</dbReference>